<evidence type="ECO:0000313" key="7">
    <source>
        <dbReference type="Proteomes" id="UP001314635"/>
    </source>
</evidence>
<dbReference type="Proteomes" id="UP001314635">
    <property type="component" value="Unassembled WGS sequence"/>
</dbReference>
<accession>A0ABS5G8F5</accession>
<feature type="domain" description="HTH tetR-type" evidence="5">
    <location>
        <begin position="8"/>
        <end position="68"/>
    </location>
</feature>
<dbReference type="SUPFAM" id="SSF48498">
    <property type="entry name" value="Tetracyclin repressor-like, C-terminal domain"/>
    <property type="match status" value="1"/>
</dbReference>
<keyword evidence="7" id="KW-1185">Reference proteome</keyword>
<keyword evidence="2 4" id="KW-0238">DNA-binding</keyword>
<feature type="DNA-binding region" description="H-T-H motif" evidence="4">
    <location>
        <begin position="31"/>
        <end position="50"/>
    </location>
</feature>
<dbReference type="PROSITE" id="PS01081">
    <property type="entry name" value="HTH_TETR_1"/>
    <property type="match status" value="1"/>
</dbReference>
<sequence length="198" mass="21347">MPTGRPREFDTERALELATSLFWQKGYEGTSLSDLTETLGITRPSLYAAFGNKEALFRLVLQRYEAKAGAYRTKALKAPTALEVARQLLEGAAELHGDKANPVGCLGVHGALACSDEAAMIRRDMSAHRIAGEAAIRRRLTRAKAEGDLPPNASPSDLARYLSVVIYGMAVQSVGGASHAELRRVAAIALSQWPKSAR</sequence>
<dbReference type="RefSeq" id="WP_012045288.1">
    <property type="nucleotide sequence ID" value="NZ_JABFDP010000019.1"/>
</dbReference>
<dbReference type="Pfam" id="PF00440">
    <property type="entry name" value="TetR_N"/>
    <property type="match status" value="1"/>
</dbReference>
<dbReference type="PRINTS" id="PR00455">
    <property type="entry name" value="HTHTETR"/>
</dbReference>
<dbReference type="InterPro" id="IPR036271">
    <property type="entry name" value="Tet_transcr_reg_TetR-rel_C_sf"/>
</dbReference>
<keyword evidence="1" id="KW-0805">Transcription regulation</keyword>
<dbReference type="SUPFAM" id="SSF46689">
    <property type="entry name" value="Homeodomain-like"/>
    <property type="match status" value="1"/>
</dbReference>
<dbReference type="Gene3D" id="1.10.357.10">
    <property type="entry name" value="Tetracycline Repressor, domain 2"/>
    <property type="match status" value="1"/>
</dbReference>
<evidence type="ECO:0000259" key="5">
    <source>
        <dbReference type="PROSITE" id="PS50977"/>
    </source>
</evidence>
<name>A0ABS5G8F5_9BRAD</name>
<dbReference type="InterPro" id="IPR001647">
    <property type="entry name" value="HTH_TetR"/>
</dbReference>
<reference evidence="7" key="1">
    <citation type="journal article" date="2021" name="ISME J.">
        <title>Evolutionary origin and ecological implication of a unique nif island in free-living Bradyrhizobium lineages.</title>
        <authorList>
            <person name="Tao J."/>
        </authorList>
    </citation>
    <scope>NUCLEOTIDE SEQUENCE [LARGE SCALE GENOMIC DNA]</scope>
    <source>
        <strain evidence="7">SZCCT0094</strain>
    </source>
</reference>
<evidence type="ECO:0000313" key="6">
    <source>
        <dbReference type="EMBL" id="MBR1137613.1"/>
    </source>
</evidence>
<gene>
    <name evidence="6" type="ORF">JQ619_17740</name>
</gene>
<dbReference type="InterPro" id="IPR009057">
    <property type="entry name" value="Homeodomain-like_sf"/>
</dbReference>
<proteinExistence type="predicted"/>
<dbReference type="InterPro" id="IPR023772">
    <property type="entry name" value="DNA-bd_HTH_TetR-type_CS"/>
</dbReference>
<keyword evidence="3" id="KW-0804">Transcription</keyword>
<dbReference type="PANTHER" id="PTHR47506:SF1">
    <property type="entry name" value="HTH-TYPE TRANSCRIPTIONAL REGULATOR YJDC"/>
    <property type="match status" value="1"/>
</dbReference>
<evidence type="ECO:0000256" key="2">
    <source>
        <dbReference type="ARBA" id="ARBA00023125"/>
    </source>
</evidence>
<organism evidence="6 7">
    <name type="scientific">Bradyrhizobium denitrificans</name>
    <dbReference type="NCBI Taxonomy" id="2734912"/>
    <lineage>
        <taxon>Bacteria</taxon>
        <taxon>Pseudomonadati</taxon>
        <taxon>Pseudomonadota</taxon>
        <taxon>Alphaproteobacteria</taxon>
        <taxon>Hyphomicrobiales</taxon>
        <taxon>Nitrobacteraceae</taxon>
        <taxon>Bradyrhizobium</taxon>
    </lineage>
</organism>
<evidence type="ECO:0000256" key="1">
    <source>
        <dbReference type="ARBA" id="ARBA00023015"/>
    </source>
</evidence>
<dbReference type="EMBL" id="JAFCLK010000015">
    <property type="protein sequence ID" value="MBR1137613.1"/>
    <property type="molecule type" value="Genomic_DNA"/>
</dbReference>
<comment type="caution">
    <text evidence="6">The sequence shown here is derived from an EMBL/GenBank/DDBJ whole genome shotgun (WGS) entry which is preliminary data.</text>
</comment>
<evidence type="ECO:0000256" key="3">
    <source>
        <dbReference type="ARBA" id="ARBA00023163"/>
    </source>
</evidence>
<dbReference type="Gene3D" id="1.10.10.60">
    <property type="entry name" value="Homeodomain-like"/>
    <property type="match status" value="1"/>
</dbReference>
<dbReference type="PANTHER" id="PTHR47506">
    <property type="entry name" value="TRANSCRIPTIONAL REGULATORY PROTEIN"/>
    <property type="match status" value="1"/>
</dbReference>
<protein>
    <submittedName>
        <fullName evidence="6">TetR/AcrR family transcriptional regulator</fullName>
    </submittedName>
</protein>
<evidence type="ECO:0000256" key="4">
    <source>
        <dbReference type="PROSITE-ProRule" id="PRU00335"/>
    </source>
</evidence>
<dbReference type="PROSITE" id="PS50977">
    <property type="entry name" value="HTH_TETR_2"/>
    <property type="match status" value="1"/>
</dbReference>